<keyword evidence="12" id="KW-1185">Reference proteome</keyword>
<feature type="transmembrane region" description="Helical" evidence="10">
    <location>
        <begin position="75"/>
        <end position="98"/>
    </location>
</feature>
<feature type="transmembrane region" description="Helical" evidence="10">
    <location>
        <begin position="150"/>
        <end position="169"/>
    </location>
</feature>
<dbReference type="InterPro" id="IPR038377">
    <property type="entry name" value="Na/Glc_symporter_sf"/>
</dbReference>
<sequence>MTSQLLLWGLCGYVVLMLAISYIASRRQQSGDDFLLAGRKVSSGLTFGTTVATMIGTGTSMGAVGYAYLHGWAGMMYGLGGAIGILLTAWLFAPLRALRFMTMSEELSYYAGANLWVKHLSAILIFLCSLGWLGAHILGGALYLSWATGFNLVAAKWLLASIFTLYVLIGGYRAVVWTDSLMALILFTGFLLLAWVVLQSSGGFASLQQIVDTAQQQGTMQDPGWLPALSLAVVVAVGVMAAPSFRQRIYAGASVSAIRRAFGCAGLVYLLFAVLPAILGIVASQLLPALANHQHAFTALITVLLPPLIAMLVLLAGLSATLSSASSDAIAAVSVLIRDLYYGAVGSMPQQDKVVRYSRYGVLLVSVLSLLLALYADDVIRYISAMIATLMSGLFVSCVLGRCWPRLNAAGILAAIVSAVLVSLLVLLSPFWLAFWGNPVIPALLTATVSAIGVSLLTRQNRRSRSQALALITTQREGQSAQHDSTSISTSSLTSN</sequence>
<feature type="transmembrane region" description="Helical" evidence="10">
    <location>
        <begin position="6"/>
        <end position="24"/>
    </location>
</feature>
<evidence type="ECO:0000256" key="2">
    <source>
        <dbReference type="ARBA" id="ARBA00006434"/>
    </source>
</evidence>
<proteinExistence type="inferred from homology"/>
<keyword evidence="4 10" id="KW-0812">Transmembrane</keyword>
<keyword evidence="3" id="KW-0813">Transport</keyword>
<keyword evidence="7 10" id="KW-0472">Membrane</keyword>
<organism evidence="11 12">
    <name type="scientific">Rheinheimera maricola</name>
    <dbReference type="NCBI Taxonomy" id="2793282"/>
    <lineage>
        <taxon>Bacteria</taxon>
        <taxon>Pseudomonadati</taxon>
        <taxon>Pseudomonadota</taxon>
        <taxon>Gammaproteobacteria</taxon>
        <taxon>Chromatiales</taxon>
        <taxon>Chromatiaceae</taxon>
        <taxon>Rheinheimera</taxon>
    </lineage>
</organism>
<comment type="subcellular location">
    <subcellularLocation>
        <location evidence="1">Membrane</location>
        <topology evidence="1">Multi-pass membrane protein</topology>
    </subcellularLocation>
</comment>
<evidence type="ECO:0000256" key="6">
    <source>
        <dbReference type="ARBA" id="ARBA00022989"/>
    </source>
</evidence>
<protein>
    <submittedName>
        <fullName evidence="11">Sodium:solute symporter family protein</fullName>
    </submittedName>
</protein>
<evidence type="ECO:0000256" key="3">
    <source>
        <dbReference type="ARBA" id="ARBA00022448"/>
    </source>
</evidence>
<evidence type="ECO:0000256" key="8">
    <source>
        <dbReference type="RuleBase" id="RU362091"/>
    </source>
</evidence>
<feature type="transmembrane region" description="Helical" evidence="10">
    <location>
        <begin position="225"/>
        <end position="245"/>
    </location>
</feature>
<evidence type="ECO:0000313" key="12">
    <source>
        <dbReference type="Proteomes" id="UP000663814"/>
    </source>
</evidence>
<dbReference type="PROSITE" id="PS50283">
    <property type="entry name" value="NA_SOLUT_SYMP_3"/>
    <property type="match status" value="1"/>
</dbReference>
<evidence type="ECO:0000256" key="9">
    <source>
        <dbReference type="SAM" id="MobiDB-lite"/>
    </source>
</evidence>
<dbReference type="CDD" id="cd10322">
    <property type="entry name" value="SLC5sbd"/>
    <property type="match status" value="1"/>
</dbReference>
<feature type="region of interest" description="Disordered" evidence="9">
    <location>
        <begin position="473"/>
        <end position="496"/>
    </location>
</feature>
<feature type="transmembrane region" description="Helical" evidence="10">
    <location>
        <begin position="382"/>
        <end position="400"/>
    </location>
</feature>
<reference evidence="11 12" key="2">
    <citation type="submission" date="2021-08" db="EMBL/GenBank/DDBJ databases">
        <title>Rheinheimera aquimaris sp. nov., isolated from seawater of the East Sea in Korea.</title>
        <authorList>
            <person name="Kim K.H."/>
            <person name="Wenting R."/>
            <person name="Kim K.R."/>
            <person name="Jeon C.O."/>
        </authorList>
    </citation>
    <scope>NUCLEOTIDE SEQUENCE [LARGE SCALE GENOMIC DNA]</scope>
    <source>
        <strain evidence="11 12">MA-13</strain>
    </source>
</reference>
<evidence type="ECO:0000256" key="4">
    <source>
        <dbReference type="ARBA" id="ARBA00022692"/>
    </source>
</evidence>
<reference evidence="11 12" key="1">
    <citation type="submission" date="2020-12" db="EMBL/GenBank/DDBJ databases">
        <authorList>
            <person name="Ruan W."/>
            <person name="Khan S.A."/>
            <person name="Jeon C.O."/>
        </authorList>
    </citation>
    <scope>NUCLEOTIDE SEQUENCE [LARGE SCALE GENOMIC DNA]</scope>
    <source>
        <strain evidence="11 12">MA-13</strain>
    </source>
</reference>
<dbReference type="PANTHER" id="PTHR48086:SF7">
    <property type="entry name" value="SODIUM-SOLUTE SYMPORTER-RELATED"/>
    <property type="match status" value="1"/>
</dbReference>
<accession>A0ABS7X6K3</accession>
<dbReference type="InterPro" id="IPR050277">
    <property type="entry name" value="Sodium:Solute_Symporter"/>
</dbReference>
<evidence type="ECO:0000256" key="5">
    <source>
        <dbReference type="ARBA" id="ARBA00022847"/>
    </source>
</evidence>
<evidence type="ECO:0000256" key="1">
    <source>
        <dbReference type="ARBA" id="ARBA00004141"/>
    </source>
</evidence>
<evidence type="ECO:0000313" key="11">
    <source>
        <dbReference type="EMBL" id="MBZ9610755.1"/>
    </source>
</evidence>
<dbReference type="Pfam" id="PF00474">
    <property type="entry name" value="SSF"/>
    <property type="match status" value="1"/>
</dbReference>
<evidence type="ECO:0000256" key="7">
    <source>
        <dbReference type="ARBA" id="ARBA00023136"/>
    </source>
</evidence>
<keyword evidence="5" id="KW-0769">Symport</keyword>
<dbReference type="PANTHER" id="PTHR48086">
    <property type="entry name" value="SODIUM/PROLINE SYMPORTER-RELATED"/>
    <property type="match status" value="1"/>
</dbReference>
<comment type="caution">
    <text evidence="11">The sequence shown here is derived from an EMBL/GenBank/DDBJ whole genome shotgun (WGS) entry which is preliminary data.</text>
</comment>
<feature type="transmembrane region" description="Helical" evidence="10">
    <location>
        <begin position="45"/>
        <end position="69"/>
    </location>
</feature>
<dbReference type="EMBL" id="JAERPS020000001">
    <property type="protein sequence ID" value="MBZ9610755.1"/>
    <property type="molecule type" value="Genomic_DNA"/>
</dbReference>
<feature type="transmembrane region" description="Helical" evidence="10">
    <location>
        <begin position="357"/>
        <end position="376"/>
    </location>
</feature>
<dbReference type="Gene3D" id="1.20.1730.10">
    <property type="entry name" value="Sodium/glucose cotransporter"/>
    <property type="match status" value="1"/>
</dbReference>
<dbReference type="Proteomes" id="UP000663814">
    <property type="component" value="Unassembled WGS sequence"/>
</dbReference>
<feature type="transmembrane region" description="Helical" evidence="10">
    <location>
        <begin position="439"/>
        <end position="457"/>
    </location>
</feature>
<feature type="transmembrane region" description="Helical" evidence="10">
    <location>
        <begin position="119"/>
        <end position="144"/>
    </location>
</feature>
<dbReference type="RefSeq" id="WP_205310662.1">
    <property type="nucleotide sequence ID" value="NZ_JAERPS020000001.1"/>
</dbReference>
<feature type="transmembrane region" description="Helical" evidence="10">
    <location>
        <begin position="266"/>
        <end position="290"/>
    </location>
</feature>
<feature type="transmembrane region" description="Helical" evidence="10">
    <location>
        <begin position="296"/>
        <end position="318"/>
    </location>
</feature>
<feature type="compositionally biased region" description="Polar residues" evidence="9">
    <location>
        <begin position="473"/>
        <end position="484"/>
    </location>
</feature>
<gene>
    <name evidence="11" type="ORF">I4W93_004025</name>
</gene>
<feature type="transmembrane region" description="Helical" evidence="10">
    <location>
        <begin position="181"/>
        <end position="198"/>
    </location>
</feature>
<name>A0ABS7X6K3_9GAMM</name>
<feature type="compositionally biased region" description="Low complexity" evidence="9">
    <location>
        <begin position="485"/>
        <end position="496"/>
    </location>
</feature>
<keyword evidence="6 10" id="KW-1133">Transmembrane helix</keyword>
<comment type="similarity">
    <text evidence="2 8">Belongs to the sodium:solute symporter (SSF) (TC 2.A.21) family.</text>
</comment>
<dbReference type="InterPro" id="IPR001734">
    <property type="entry name" value="Na/solute_symporter"/>
</dbReference>
<feature type="transmembrane region" description="Helical" evidence="10">
    <location>
        <begin position="412"/>
        <end position="433"/>
    </location>
</feature>
<evidence type="ECO:0000256" key="10">
    <source>
        <dbReference type="SAM" id="Phobius"/>
    </source>
</evidence>